<sequence>MGCVVSKDDIRLHDIEDRLDAIKQLDVDIKVLQRQIVMLQDSMNDNRRLSEEIHRVAVGLDN</sequence>
<name>A0A2P0VPE1_9VIRU</name>
<accession>A0A2P0VPE1</accession>
<organism evidence="1">
    <name type="scientific">Tetraselmis virus 1</name>
    <dbReference type="NCBI Taxonomy" id="2060617"/>
    <lineage>
        <taxon>Viruses</taxon>
        <taxon>Varidnaviria</taxon>
        <taxon>Bamfordvirae</taxon>
        <taxon>Nucleocytoviricota</taxon>
        <taxon>Megaviricetes</taxon>
        <taxon>Imitervirales</taxon>
        <taxon>Allomimiviridae</taxon>
        <taxon>Oceanusvirus</taxon>
        <taxon>Oceanusvirus kaneohense</taxon>
    </lineage>
</organism>
<dbReference type="EMBL" id="KY322437">
    <property type="protein sequence ID" value="AUF82719.1"/>
    <property type="molecule type" value="Genomic_DNA"/>
</dbReference>
<protein>
    <submittedName>
        <fullName evidence="1">Uncharacterized protein</fullName>
    </submittedName>
</protein>
<evidence type="ECO:0000313" key="2">
    <source>
        <dbReference type="Proteomes" id="UP000244773"/>
    </source>
</evidence>
<keyword evidence="2" id="KW-1185">Reference proteome</keyword>
<gene>
    <name evidence="1" type="ORF">TetV_637</name>
</gene>
<reference evidence="1" key="1">
    <citation type="journal article" date="2018" name="Virology">
        <title>A giant virus infecting green algae encodes key fermentation genes.</title>
        <authorList>
            <person name="Schvarcz C.R."/>
            <person name="Steward G.F."/>
        </authorList>
    </citation>
    <scope>NUCLEOTIDE SEQUENCE [LARGE SCALE GENOMIC DNA]</scope>
</reference>
<proteinExistence type="predicted"/>
<evidence type="ECO:0000313" key="1">
    <source>
        <dbReference type="EMBL" id="AUF82719.1"/>
    </source>
</evidence>
<dbReference type="Proteomes" id="UP000244773">
    <property type="component" value="Segment"/>
</dbReference>